<gene>
    <name evidence="2" type="ORF">JCM19232_5994</name>
</gene>
<feature type="transmembrane region" description="Helical" evidence="1">
    <location>
        <begin position="37"/>
        <end position="57"/>
    </location>
</feature>
<protein>
    <submittedName>
        <fullName evidence="2">Uncharacterized protein</fullName>
    </submittedName>
</protein>
<organism evidence="2 3">
    <name type="scientific">Vibrio ishigakensis</name>
    <dbReference type="NCBI Taxonomy" id="1481914"/>
    <lineage>
        <taxon>Bacteria</taxon>
        <taxon>Pseudomonadati</taxon>
        <taxon>Pseudomonadota</taxon>
        <taxon>Gammaproteobacteria</taxon>
        <taxon>Vibrionales</taxon>
        <taxon>Vibrionaceae</taxon>
        <taxon>Vibrio</taxon>
    </lineage>
</organism>
<keyword evidence="1" id="KW-1133">Transmembrane helix</keyword>
<proteinExistence type="predicted"/>
<feature type="transmembrane region" description="Helical" evidence="1">
    <location>
        <begin position="288"/>
        <end position="311"/>
    </location>
</feature>
<keyword evidence="1" id="KW-0812">Transmembrane</keyword>
<feature type="transmembrane region" description="Helical" evidence="1">
    <location>
        <begin position="323"/>
        <end position="342"/>
    </location>
</feature>
<name>A0A0B8PEY5_9VIBR</name>
<comment type="caution">
    <text evidence="2">The sequence shown here is derived from an EMBL/GenBank/DDBJ whole genome shotgun (WGS) entry which is preliminary data.</text>
</comment>
<sequence>MSDSDHSPVDKQLLNKVLQAYVNSRKPFYLRWFESQFNAVIFSTGLLVLLAILYIFLHCSNCTVCATKCSDDQYQNSLSENISLDTQTLEISYFEPNILRIMSVEKLKQIRKALDKKFEFQRDGLLDSRVIVAKEANVVLFERLNQEAFPNYTVLFNLVIDRDSARTNYPLDALSLLKSNLENLKASMSDKPAQGYPAAQQELIRITNLISNQEEREKKYKTNVDNYIESLKPMLSYAWLVRQDWKVQLIFWTWFGVLINNIVWLIRSVKNQSEAKDLEYSAQTYIMVIPRLVIAPFISLIFLALISSGIASFDITNLDSLPAFLIAAFFLGFMSESVTLRLRQFFNNLLDSIKTQRQTPFSEAVVQPEPAFVPLQNINLANLEANMRGITNKKTSVNAIKNKMHGSKLEG</sequence>
<dbReference type="EMBL" id="BBSA01000003">
    <property type="protein sequence ID" value="GAM61693.1"/>
    <property type="molecule type" value="Genomic_DNA"/>
</dbReference>
<reference evidence="2 3" key="2">
    <citation type="submission" date="2015-01" db="EMBL/GenBank/DDBJ databases">
        <authorList>
            <consortium name="NBRP consortium"/>
            <person name="Sawabe T."/>
            <person name="Meirelles P."/>
            <person name="Feng G."/>
            <person name="Sayaka M."/>
            <person name="Hattori M."/>
            <person name="Ohkuma M."/>
        </authorList>
    </citation>
    <scope>NUCLEOTIDE SEQUENCE [LARGE SCALE GENOMIC DNA]</scope>
    <source>
        <strain evidence="2 3">JCM19232</strain>
    </source>
</reference>
<feature type="transmembrane region" description="Helical" evidence="1">
    <location>
        <begin position="249"/>
        <end position="267"/>
    </location>
</feature>
<evidence type="ECO:0000313" key="3">
    <source>
        <dbReference type="Proteomes" id="UP000031670"/>
    </source>
</evidence>
<accession>A0A0B8PEY5</accession>
<evidence type="ECO:0000313" key="2">
    <source>
        <dbReference type="EMBL" id="GAM61693.1"/>
    </source>
</evidence>
<keyword evidence="1" id="KW-0472">Membrane</keyword>
<reference evidence="2 3" key="1">
    <citation type="submission" date="2015-01" db="EMBL/GenBank/DDBJ databases">
        <title>Vibrio sp. C5 JCM 19232 whole genome shotgun sequence.</title>
        <authorList>
            <person name="Sawabe T."/>
            <person name="Meirelles P."/>
            <person name="Feng G."/>
            <person name="Sayaka M."/>
            <person name="Hattori M."/>
            <person name="Ohkuma M."/>
        </authorList>
    </citation>
    <scope>NUCLEOTIDE SEQUENCE [LARGE SCALE GENOMIC DNA]</scope>
    <source>
        <strain evidence="2 3">JCM19232</strain>
    </source>
</reference>
<dbReference type="Proteomes" id="UP000031670">
    <property type="component" value="Unassembled WGS sequence"/>
</dbReference>
<dbReference type="AlphaFoldDB" id="A0A0B8PEY5"/>
<evidence type="ECO:0000256" key="1">
    <source>
        <dbReference type="SAM" id="Phobius"/>
    </source>
</evidence>